<dbReference type="GO" id="GO:0005524">
    <property type="term" value="F:ATP binding"/>
    <property type="evidence" value="ECO:0007669"/>
    <property type="project" value="UniProtKB-KW"/>
</dbReference>
<dbReference type="GO" id="GO:0016787">
    <property type="term" value="F:hydrolase activity"/>
    <property type="evidence" value="ECO:0007669"/>
    <property type="project" value="UniProtKB-KW"/>
</dbReference>
<keyword evidence="8" id="KW-0238">DNA-binding</keyword>
<reference evidence="10" key="1">
    <citation type="journal article" date="2015" name="Nature">
        <title>Complex archaea that bridge the gap between prokaryotes and eukaryotes.</title>
        <authorList>
            <person name="Spang A."/>
            <person name="Saw J.H."/>
            <person name="Jorgensen S.L."/>
            <person name="Zaremba-Niedzwiedzka K."/>
            <person name="Martijn J."/>
            <person name="Lind A.E."/>
            <person name="van Eijk R."/>
            <person name="Schleper C."/>
            <person name="Guy L."/>
            <person name="Ettema T.J."/>
        </authorList>
    </citation>
    <scope>NUCLEOTIDE SEQUENCE</scope>
</reference>
<evidence type="ECO:0000256" key="8">
    <source>
        <dbReference type="ARBA" id="ARBA00023125"/>
    </source>
</evidence>
<dbReference type="InterPro" id="IPR027925">
    <property type="entry name" value="MCM_N"/>
</dbReference>
<gene>
    <name evidence="10" type="ORF">LCGC14_2492420</name>
</gene>
<sequence>MTTPLSTPSQPINKVQRFEDFYRLFQESPGEYKYQDHINDISSKAGNTLVVYYEDLLAFDPQIAELLKTDPESLLDDAIEAFKNILKFQGVSLKNRNFFVRVATKDKFSPLFIFLRGLRAKNIDNLIWSKGILVRSSTIRPKLLKATFECMECGSNFEVIQLTSRIKWPKFCVNKRCKAKTQTDFRLISKNSEFIDWQSIMIQEIPEDLPPGRIPRSVQAILTYVLVDTVKPGDRVKIMGIFKSVLAQSTKSYNSTLFKTFIDVNFIEPEDKSEDLIELSKEDKNKIEDLSKEPMIQKKIARSIAPNIYGRDQLKMACALSLFGGTRRKKPGGGYKRGDPHFLMVGDPGTGKSEILKGAVDISPRGLYTSGKGSSGVGLTAAVIKEPDTGQMNLEAGVVVLANGGVSAIDEFDKMETKDRSALHEAMEQQSYHYDTEILTTNGERILIGEFVDNMMKKKK</sequence>
<dbReference type="Gene3D" id="3.30.1640.10">
    <property type="entry name" value="mini-chromosome maintenance (MCM) complex, chain A, domain 1"/>
    <property type="match status" value="1"/>
</dbReference>
<dbReference type="GO" id="GO:0003697">
    <property type="term" value="F:single-stranded DNA binding"/>
    <property type="evidence" value="ECO:0007669"/>
    <property type="project" value="TreeGrafter"/>
</dbReference>
<dbReference type="InterPro" id="IPR012340">
    <property type="entry name" value="NA-bd_OB-fold"/>
</dbReference>
<evidence type="ECO:0000256" key="6">
    <source>
        <dbReference type="ARBA" id="ARBA00022806"/>
    </source>
</evidence>
<dbReference type="PROSITE" id="PS50051">
    <property type="entry name" value="MCM_2"/>
    <property type="match status" value="1"/>
</dbReference>
<evidence type="ECO:0000259" key="9">
    <source>
        <dbReference type="PROSITE" id="PS50051"/>
    </source>
</evidence>
<evidence type="ECO:0000256" key="4">
    <source>
        <dbReference type="ARBA" id="ARBA00022741"/>
    </source>
</evidence>
<dbReference type="GO" id="GO:0006260">
    <property type="term" value="P:DNA replication"/>
    <property type="evidence" value="ECO:0007669"/>
    <property type="project" value="UniProtKB-KW"/>
</dbReference>
<feature type="non-terminal residue" evidence="10">
    <location>
        <position position="460"/>
    </location>
</feature>
<accession>A0A0F9BSB7</accession>
<keyword evidence="3" id="KW-0235">DNA replication</keyword>
<dbReference type="Pfam" id="PF17207">
    <property type="entry name" value="MCM_OB"/>
    <property type="match status" value="1"/>
</dbReference>
<dbReference type="GO" id="GO:0042555">
    <property type="term" value="C:MCM complex"/>
    <property type="evidence" value="ECO:0007669"/>
    <property type="project" value="TreeGrafter"/>
</dbReference>
<dbReference type="InterPro" id="IPR001208">
    <property type="entry name" value="MCM_dom"/>
</dbReference>
<evidence type="ECO:0000313" key="10">
    <source>
        <dbReference type="EMBL" id="KKL16752.1"/>
    </source>
</evidence>
<comment type="caution">
    <text evidence="10">The sequence shown here is derived from an EMBL/GenBank/DDBJ whole genome shotgun (WGS) entry which is preliminary data.</text>
</comment>
<protein>
    <recommendedName>
        <fullName evidence="2">DNA helicase</fullName>
        <ecNumber evidence="2">3.6.4.12</ecNumber>
    </recommendedName>
</protein>
<organism evidence="10">
    <name type="scientific">marine sediment metagenome</name>
    <dbReference type="NCBI Taxonomy" id="412755"/>
    <lineage>
        <taxon>unclassified sequences</taxon>
        <taxon>metagenomes</taxon>
        <taxon>ecological metagenomes</taxon>
    </lineage>
</organism>
<comment type="similarity">
    <text evidence="1">Belongs to the MCM family.</text>
</comment>
<evidence type="ECO:0000256" key="1">
    <source>
        <dbReference type="ARBA" id="ARBA00008010"/>
    </source>
</evidence>
<dbReference type="InterPro" id="IPR033762">
    <property type="entry name" value="MCM_OB"/>
</dbReference>
<dbReference type="AlphaFoldDB" id="A0A0F9BSB7"/>
<dbReference type="GO" id="GO:0017116">
    <property type="term" value="F:single-stranded DNA helicase activity"/>
    <property type="evidence" value="ECO:0007669"/>
    <property type="project" value="TreeGrafter"/>
</dbReference>
<dbReference type="PANTHER" id="PTHR11630:SF66">
    <property type="entry name" value="DNA REPLICATION LICENSING FACTOR MCM4"/>
    <property type="match status" value="1"/>
</dbReference>
<evidence type="ECO:0000256" key="2">
    <source>
        <dbReference type="ARBA" id="ARBA00012551"/>
    </source>
</evidence>
<keyword evidence="6" id="KW-0347">Helicase</keyword>
<name>A0A0F9BSB7_9ZZZZ</name>
<dbReference type="Gene3D" id="2.20.28.10">
    <property type="match status" value="1"/>
</dbReference>
<evidence type="ECO:0000256" key="3">
    <source>
        <dbReference type="ARBA" id="ARBA00022705"/>
    </source>
</evidence>
<dbReference type="InterPro" id="IPR027417">
    <property type="entry name" value="P-loop_NTPase"/>
</dbReference>
<dbReference type="InterPro" id="IPR031327">
    <property type="entry name" value="MCM"/>
</dbReference>
<keyword evidence="4" id="KW-0547">Nucleotide-binding</keyword>
<dbReference type="Gene3D" id="2.40.50.140">
    <property type="entry name" value="Nucleic acid-binding proteins"/>
    <property type="match status" value="1"/>
</dbReference>
<dbReference type="Gene3D" id="3.40.50.300">
    <property type="entry name" value="P-loop containing nucleotide triphosphate hydrolases"/>
    <property type="match status" value="1"/>
</dbReference>
<dbReference type="SMART" id="SM00350">
    <property type="entry name" value="MCM"/>
    <property type="match status" value="1"/>
</dbReference>
<dbReference type="FunFam" id="2.20.28.10:FF:000003">
    <property type="entry name" value="DNA helicase"/>
    <property type="match status" value="1"/>
</dbReference>
<feature type="domain" description="MCM C-terminal AAA(+) ATPase" evidence="9">
    <location>
        <begin position="296"/>
        <end position="431"/>
    </location>
</feature>
<keyword evidence="7" id="KW-0067">ATP-binding</keyword>
<evidence type="ECO:0000256" key="5">
    <source>
        <dbReference type="ARBA" id="ARBA00022801"/>
    </source>
</evidence>
<evidence type="ECO:0000256" key="7">
    <source>
        <dbReference type="ARBA" id="ARBA00022840"/>
    </source>
</evidence>
<dbReference type="EMBL" id="LAZR01039539">
    <property type="protein sequence ID" value="KKL16752.1"/>
    <property type="molecule type" value="Genomic_DNA"/>
</dbReference>
<dbReference type="Pfam" id="PF00493">
    <property type="entry name" value="MCM"/>
    <property type="match status" value="1"/>
</dbReference>
<dbReference type="PRINTS" id="PR01657">
    <property type="entry name" value="MCMFAMILY"/>
</dbReference>
<proteinExistence type="inferred from homology"/>
<dbReference type="Pfam" id="PF14551">
    <property type="entry name" value="MCM_N"/>
    <property type="match status" value="1"/>
</dbReference>
<keyword evidence="5" id="KW-0378">Hydrolase</keyword>
<dbReference type="SUPFAM" id="SSF50249">
    <property type="entry name" value="Nucleic acid-binding proteins"/>
    <property type="match status" value="1"/>
</dbReference>
<dbReference type="EC" id="3.6.4.12" evidence="2"/>
<dbReference type="PANTHER" id="PTHR11630">
    <property type="entry name" value="DNA REPLICATION LICENSING FACTOR MCM FAMILY MEMBER"/>
    <property type="match status" value="1"/>
</dbReference>
<dbReference type="SUPFAM" id="SSF52540">
    <property type="entry name" value="P-loop containing nucleoside triphosphate hydrolases"/>
    <property type="match status" value="1"/>
</dbReference>